<gene>
    <name evidence="8" type="ORF">SPPG_08777</name>
</gene>
<dbReference type="FunCoup" id="A0A0L0H4D0">
    <property type="interactions" value="677"/>
</dbReference>
<evidence type="ECO:0000256" key="7">
    <source>
        <dbReference type="SAM" id="MobiDB-lite"/>
    </source>
</evidence>
<dbReference type="OMA" id="KSCWPSL"/>
<accession>A0A0L0H4D0</accession>
<dbReference type="Pfam" id="PF04147">
    <property type="entry name" value="Nop14"/>
    <property type="match status" value="1"/>
</dbReference>
<feature type="compositionally biased region" description="Basic and acidic residues" evidence="7">
    <location>
        <begin position="350"/>
        <end position="360"/>
    </location>
</feature>
<dbReference type="eggNOG" id="KOG2147">
    <property type="taxonomic scope" value="Eukaryota"/>
</dbReference>
<feature type="compositionally biased region" description="Basic and acidic residues" evidence="7">
    <location>
        <begin position="218"/>
        <end position="234"/>
    </location>
</feature>
<feature type="region of interest" description="Disordered" evidence="7">
    <location>
        <begin position="187"/>
        <end position="297"/>
    </location>
</feature>
<dbReference type="STRING" id="645134.A0A0L0H4D0"/>
<dbReference type="GO" id="GO:0030490">
    <property type="term" value="P:maturation of SSU-rRNA"/>
    <property type="evidence" value="ECO:0007669"/>
    <property type="project" value="TreeGrafter"/>
</dbReference>
<evidence type="ECO:0000256" key="4">
    <source>
        <dbReference type="ARBA" id="ARBA00022552"/>
    </source>
</evidence>
<evidence type="ECO:0000256" key="2">
    <source>
        <dbReference type="ARBA" id="ARBA00007466"/>
    </source>
</evidence>
<sequence length="954" mass="108760">MGKPDAQPKAKKGGSALKKLKSTLKEAGVLGKHHKISKKKSATHRASALSARKEAVQTLRDLTSRQTNPFELQFTRTKHDVLNRKVKGAQGRPGAVRKRGEENRKKTLAVEMDRKRKESAFVDRRFGENDPSMSMEDKMLERFMKERSKRSDRGNLFNLEEEDDEELTHLGKSLSEDAFNDAGFMRVEDDEDSGQIDRNTVRYTHFGGFSDDEEVEGEDGKRKSKNEIMKEIIAKSKMHKRERQLQKEQDDELADALDAQLDDIRNLLVPSKTPPTERSTTTKSLTNEPSTDYADYDSFVRELAYERRAKPTDRMKTEEEIATEAKARLEKLERDRQRRMMGLPTEEEEHETRRKNDFAARKRVSQADDLGDDDYGKAVSVMLENEEEKPLTYRNGVLVNDQVFMSKKRKLEAASDDEDEDEDDEEESDADSEQSGDDDVNGSVESDREDDSDNDEEEDDDNETEEWQVEEIDEEFGEAHGDEDASQDEESEAEESAPTSLETNDAKPAQPRFKRNPDPSAASELPYTFKAPETHTEFLGLVKDRNPEDQATIIDRLRVLHHVSLGGNNRKTLETLLDILFEHLDYLCSQPTPSFKTIHHLSPHIISLSQQFASQSAEYFITTLTTLEKRLLKNLGSGKGSKAWPDLHALVLLKLVARIYSTSDLVHPVVTPAMILIGQYLALCPVVKGRDAAVGLFLCEVVYEYETLSKRYVPEVINFFGNLLSLLLPLEEHTTQAEFPTAPILEPNVTSLRIKDWSETLTPLSLASLCPQSEIHNLSLLNTSLHLLTRFAKLYTDTSTFSTIFSPFLPLLNRIPPSPLSTPAEKAINTIITISKTAPLKRRPLLLQKHKPIPIQTYVPKFDTHYSIDRKKRDPNRERAEKAKLKNEYKKEYKGAVRELRKDAAFVARKRLVETKQRDVEYKKKMDKIMGQLASQEGAMRGYEREMKKAKGKR</sequence>
<dbReference type="Proteomes" id="UP000053201">
    <property type="component" value="Unassembled WGS sequence"/>
</dbReference>
<evidence type="ECO:0000256" key="3">
    <source>
        <dbReference type="ARBA" id="ARBA00022517"/>
    </source>
</evidence>
<feature type="compositionally biased region" description="Basic and acidic residues" evidence="7">
    <location>
        <begin position="327"/>
        <end position="338"/>
    </location>
</feature>
<keyword evidence="9" id="KW-1185">Reference proteome</keyword>
<dbReference type="GeneID" id="27691913"/>
<evidence type="ECO:0008006" key="10">
    <source>
        <dbReference type="Google" id="ProtNLM"/>
    </source>
</evidence>
<evidence type="ECO:0000313" key="9">
    <source>
        <dbReference type="Proteomes" id="UP000053201"/>
    </source>
</evidence>
<dbReference type="InParanoid" id="A0A0L0H4D0"/>
<name>A0A0L0H4D0_SPIPD</name>
<proteinExistence type="inferred from homology"/>
<dbReference type="GO" id="GO:0030692">
    <property type="term" value="C:Noc4p-Nop14p complex"/>
    <property type="evidence" value="ECO:0007669"/>
    <property type="project" value="TreeGrafter"/>
</dbReference>
<feature type="compositionally biased region" description="Polar residues" evidence="7">
    <location>
        <begin position="274"/>
        <end position="290"/>
    </location>
</feature>
<dbReference type="PANTHER" id="PTHR23183:SF0">
    <property type="entry name" value="NUCLEOLAR PROTEIN 14"/>
    <property type="match status" value="1"/>
</dbReference>
<dbReference type="OrthoDB" id="441771at2759"/>
<dbReference type="GO" id="GO:0032040">
    <property type="term" value="C:small-subunit processome"/>
    <property type="evidence" value="ECO:0007669"/>
    <property type="project" value="InterPro"/>
</dbReference>
<dbReference type="RefSeq" id="XP_016603874.1">
    <property type="nucleotide sequence ID" value="XM_016756926.1"/>
</dbReference>
<keyword evidence="4" id="KW-0698">rRNA processing</keyword>
<feature type="compositionally biased region" description="Acidic residues" evidence="7">
    <location>
        <begin position="484"/>
        <end position="495"/>
    </location>
</feature>
<dbReference type="VEuPathDB" id="FungiDB:SPPG_08777"/>
<keyword evidence="5" id="KW-0539">Nucleus</keyword>
<evidence type="ECO:0000256" key="6">
    <source>
        <dbReference type="ARBA" id="ARBA00024695"/>
    </source>
</evidence>
<feature type="compositionally biased region" description="Basic residues" evidence="7">
    <location>
        <begin position="31"/>
        <end position="43"/>
    </location>
</feature>
<dbReference type="InterPro" id="IPR007276">
    <property type="entry name" value="Nop14"/>
</dbReference>
<comment type="similarity">
    <text evidence="2">Belongs to the NOP14 family.</text>
</comment>
<keyword evidence="3" id="KW-0690">Ribosome biogenesis</keyword>
<feature type="region of interest" description="Disordered" evidence="7">
    <location>
        <begin position="327"/>
        <end position="529"/>
    </location>
</feature>
<dbReference type="EMBL" id="KQ257475">
    <property type="protein sequence ID" value="KNC95834.1"/>
    <property type="molecule type" value="Genomic_DNA"/>
</dbReference>
<dbReference type="AlphaFoldDB" id="A0A0L0H4D0"/>
<dbReference type="PANTHER" id="PTHR23183">
    <property type="entry name" value="NOP14"/>
    <property type="match status" value="1"/>
</dbReference>
<evidence type="ECO:0000313" key="8">
    <source>
        <dbReference type="EMBL" id="KNC95834.1"/>
    </source>
</evidence>
<protein>
    <recommendedName>
        <fullName evidence="10">Nop14-like family protein</fullName>
    </recommendedName>
</protein>
<evidence type="ECO:0000256" key="5">
    <source>
        <dbReference type="ARBA" id="ARBA00023242"/>
    </source>
</evidence>
<feature type="region of interest" description="Disordered" evidence="7">
    <location>
        <begin position="25"/>
        <end position="52"/>
    </location>
</feature>
<evidence type="ECO:0000256" key="1">
    <source>
        <dbReference type="ARBA" id="ARBA00004604"/>
    </source>
</evidence>
<comment type="function">
    <text evidence="6">Involved in nucleolar processing of pre-18S ribosomal RNA. Has a role in the nuclear export of 40S pre-ribosomal subunit to the cytoplasm.</text>
</comment>
<reference evidence="8 9" key="1">
    <citation type="submission" date="2009-08" db="EMBL/GenBank/DDBJ databases">
        <title>The Genome Sequence of Spizellomyces punctatus strain DAOM BR117.</title>
        <authorList>
            <consortium name="The Broad Institute Genome Sequencing Platform"/>
            <person name="Russ C."/>
            <person name="Cuomo C."/>
            <person name="Shea T."/>
            <person name="Young S.K."/>
            <person name="Zeng Q."/>
            <person name="Koehrsen M."/>
            <person name="Haas B."/>
            <person name="Borodovsky M."/>
            <person name="Guigo R."/>
            <person name="Alvarado L."/>
            <person name="Berlin A."/>
            <person name="Bochicchio J."/>
            <person name="Borenstein D."/>
            <person name="Chapman S."/>
            <person name="Chen Z."/>
            <person name="Engels R."/>
            <person name="Freedman E."/>
            <person name="Gellesch M."/>
            <person name="Goldberg J."/>
            <person name="Griggs A."/>
            <person name="Gujja S."/>
            <person name="Heiman D."/>
            <person name="Hepburn T."/>
            <person name="Howarth C."/>
            <person name="Jen D."/>
            <person name="Larson L."/>
            <person name="Lewis B."/>
            <person name="Mehta T."/>
            <person name="Park D."/>
            <person name="Pearson M."/>
            <person name="Roberts A."/>
            <person name="Saif S."/>
            <person name="Shenoy N."/>
            <person name="Sisk P."/>
            <person name="Stolte C."/>
            <person name="Sykes S."/>
            <person name="Thomson T."/>
            <person name="Walk T."/>
            <person name="White J."/>
            <person name="Yandava C."/>
            <person name="Burger G."/>
            <person name="Gray M.W."/>
            <person name="Holland P.W.H."/>
            <person name="King N."/>
            <person name="Lang F.B.F."/>
            <person name="Roger A.J."/>
            <person name="Ruiz-Trillo I."/>
            <person name="Lander E."/>
            <person name="Nusbaum C."/>
        </authorList>
    </citation>
    <scope>NUCLEOTIDE SEQUENCE [LARGE SCALE GENOMIC DNA]</scope>
    <source>
        <strain evidence="8 9">DAOM BR117</strain>
    </source>
</reference>
<comment type="subcellular location">
    <subcellularLocation>
        <location evidence="1">Nucleus</location>
        <location evidence="1">Nucleolus</location>
    </subcellularLocation>
</comment>
<feature type="compositionally biased region" description="Acidic residues" evidence="7">
    <location>
        <begin position="414"/>
        <end position="440"/>
    </location>
</feature>
<feature type="compositionally biased region" description="Acidic residues" evidence="7">
    <location>
        <begin position="447"/>
        <end position="476"/>
    </location>
</feature>
<organism evidence="8 9">
    <name type="scientific">Spizellomyces punctatus (strain DAOM BR117)</name>
    <dbReference type="NCBI Taxonomy" id="645134"/>
    <lineage>
        <taxon>Eukaryota</taxon>
        <taxon>Fungi</taxon>
        <taxon>Fungi incertae sedis</taxon>
        <taxon>Chytridiomycota</taxon>
        <taxon>Chytridiomycota incertae sedis</taxon>
        <taxon>Chytridiomycetes</taxon>
        <taxon>Spizellomycetales</taxon>
        <taxon>Spizellomycetaceae</taxon>
        <taxon>Spizellomyces</taxon>
    </lineage>
</organism>